<feature type="compositionally biased region" description="Low complexity" evidence="1">
    <location>
        <begin position="202"/>
        <end position="211"/>
    </location>
</feature>
<evidence type="ECO:0000256" key="1">
    <source>
        <dbReference type="SAM" id="MobiDB-lite"/>
    </source>
</evidence>
<dbReference type="EMBL" id="JARJCM010000190">
    <property type="protein sequence ID" value="KAJ7023308.1"/>
    <property type="molecule type" value="Genomic_DNA"/>
</dbReference>
<reference evidence="2" key="1">
    <citation type="submission" date="2023-03" db="EMBL/GenBank/DDBJ databases">
        <title>Massive genome expansion in bonnet fungi (Mycena s.s.) driven by repeated elements and novel gene families across ecological guilds.</title>
        <authorList>
            <consortium name="Lawrence Berkeley National Laboratory"/>
            <person name="Harder C.B."/>
            <person name="Miyauchi S."/>
            <person name="Viragh M."/>
            <person name="Kuo A."/>
            <person name="Thoen E."/>
            <person name="Andreopoulos B."/>
            <person name="Lu D."/>
            <person name="Skrede I."/>
            <person name="Drula E."/>
            <person name="Henrissat B."/>
            <person name="Morin E."/>
            <person name="Kohler A."/>
            <person name="Barry K."/>
            <person name="LaButti K."/>
            <person name="Morin E."/>
            <person name="Salamov A."/>
            <person name="Lipzen A."/>
            <person name="Mereny Z."/>
            <person name="Hegedus B."/>
            <person name="Baldrian P."/>
            <person name="Stursova M."/>
            <person name="Weitz H."/>
            <person name="Taylor A."/>
            <person name="Grigoriev I.V."/>
            <person name="Nagy L.G."/>
            <person name="Martin F."/>
            <person name="Kauserud H."/>
        </authorList>
    </citation>
    <scope>NUCLEOTIDE SEQUENCE</scope>
    <source>
        <strain evidence="2">CBHHK200</strain>
    </source>
</reference>
<sequence length="239" mass="26609">MIQPLPRFFYFPAASSIGEELLAREWFLNAGSGSGSDLIYTANFPLDTVRCKLQLDVKTMITPDHRSVYTLFVTATVSTKLDACATAPHSPRAIVDQYIGTHDHPDAPSWLSWSETRYFPMSRAGFIGLFANMAMWPENLGEFNLSISMIKWCSAVSAGTWAEFECLGPATPLRPSVPRNTEPQRCEDWLRQCTVNVFESPTRSRSLSPSSEEGDCGASGYDYSSDVPFEPIEPLVLYL</sequence>
<proteinExistence type="predicted"/>
<keyword evidence="3" id="KW-1185">Reference proteome</keyword>
<gene>
    <name evidence="2" type="ORF">C8F04DRAFT_1306012</name>
</gene>
<evidence type="ECO:0000313" key="3">
    <source>
        <dbReference type="Proteomes" id="UP001218188"/>
    </source>
</evidence>
<protein>
    <submittedName>
        <fullName evidence="2">Uncharacterized protein</fullName>
    </submittedName>
</protein>
<organism evidence="2 3">
    <name type="scientific">Mycena alexandri</name>
    <dbReference type="NCBI Taxonomy" id="1745969"/>
    <lineage>
        <taxon>Eukaryota</taxon>
        <taxon>Fungi</taxon>
        <taxon>Dikarya</taxon>
        <taxon>Basidiomycota</taxon>
        <taxon>Agaricomycotina</taxon>
        <taxon>Agaricomycetes</taxon>
        <taxon>Agaricomycetidae</taxon>
        <taxon>Agaricales</taxon>
        <taxon>Marasmiineae</taxon>
        <taxon>Mycenaceae</taxon>
        <taxon>Mycena</taxon>
    </lineage>
</organism>
<dbReference type="AlphaFoldDB" id="A0AAD6S925"/>
<evidence type="ECO:0000313" key="2">
    <source>
        <dbReference type="EMBL" id="KAJ7023308.1"/>
    </source>
</evidence>
<name>A0AAD6S925_9AGAR</name>
<feature type="region of interest" description="Disordered" evidence="1">
    <location>
        <begin position="202"/>
        <end position="225"/>
    </location>
</feature>
<accession>A0AAD6S925</accession>
<comment type="caution">
    <text evidence="2">The sequence shown here is derived from an EMBL/GenBank/DDBJ whole genome shotgun (WGS) entry which is preliminary data.</text>
</comment>
<dbReference type="Proteomes" id="UP001218188">
    <property type="component" value="Unassembled WGS sequence"/>
</dbReference>